<feature type="domain" description="DBC1/CARP1 catalytically inactive NUDIX hydrolase" evidence="2">
    <location>
        <begin position="730"/>
        <end position="858"/>
    </location>
</feature>
<feature type="compositionally biased region" description="Basic and acidic residues" evidence="1">
    <location>
        <begin position="329"/>
        <end position="340"/>
    </location>
</feature>
<evidence type="ECO:0000259" key="2">
    <source>
        <dbReference type="SMART" id="SM01122"/>
    </source>
</evidence>
<dbReference type="PANTHER" id="PTHR14304">
    <property type="entry name" value="CELL DIVISION CYCLE AND APOPTOSIS REGULATOR PROTEIN"/>
    <property type="match status" value="1"/>
</dbReference>
<evidence type="ECO:0000313" key="4">
    <source>
        <dbReference type="Proteomes" id="UP001497444"/>
    </source>
</evidence>
<feature type="compositionally biased region" description="Basic and acidic residues" evidence="1">
    <location>
        <begin position="479"/>
        <end position="511"/>
    </location>
</feature>
<proteinExistence type="predicted"/>
<reference evidence="3" key="1">
    <citation type="submission" date="2024-02" db="EMBL/GenBank/DDBJ databases">
        <authorList>
            <consortium name="ELIXIR-Norway"/>
            <consortium name="Elixir Norway"/>
        </authorList>
    </citation>
    <scope>NUCLEOTIDE SEQUENCE</scope>
</reference>
<dbReference type="InterPro" id="IPR025224">
    <property type="entry name" value="CCAR1/CCAR2"/>
</dbReference>
<name>A0ABP0VDS5_9BRYO</name>
<feature type="region of interest" description="Disordered" evidence="1">
    <location>
        <begin position="869"/>
        <end position="908"/>
    </location>
</feature>
<feature type="non-terminal residue" evidence="3">
    <location>
        <position position="1070"/>
    </location>
</feature>
<protein>
    <recommendedName>
        <fullName evidence="2">DBC1/CARP1 catalytically inactive NUDIX hydrolase domain-containing protein</fullName>
    </recommendedName>
</protein>
<feature type="compositionally biased region" description="Basic and acidic residues" evidence="1">
    <location>
        <begin position="996"/>
        <end position="1020"/>
    </location>
</feature>
<feature type="region of interest" description="Disordered" evidence="1">
    <location>
        <begin position="450"/>
        <end position="598"/>
    </location>
</feature>
<feature type="region of interest" description="Disordered" evidence="1">
    <location>
        <begin position="317"/>
        <end position="340"/>
    </location>
</feature>
<feature type="compositionally biased region" description="Gly residues" evidence="1">
    <location>
        <begin position="519"/>
        <end position="535"/>
    </location>
</feature>
<dbReference type="InterPro" id="IPR025954">
    <property type="entry name" value="DBC1/CARP1_inactive_NUDIX"/>
</dbReference>
<evidence type="ECO:0000256" key="1">
    <source>
        <dbReference type="SAM" id="MobiDB-lite"/>
    </source>
</evidence>
<feature type="compositionally biased region" description="Low complexity" evidence="1">
    <location>
        <begin position="26"/>
        <end position="65"/>
    </location>
</feature>
<dbReference type="SMART" id="SM01122">
    <property type="entry name" value="DBC1"/>
    <property type="match status" value="1"/>
</dbReference>
<dbReference type="EMBL" id="CAXAQS010000556">
    <property type="protein sequence ID" value="CAK9252121.1"/>
    <property type="molecule type" value="Genomic_DNA"/>
</dbReference>
<feature type="region of interest" description="Disordered" evidence="1">
    <location>
        <begin position="120"/>
        <end position="150"/>
    </location>
</feature>
<sequence length="1070" mass="115303">MEQWGMGRPAPQAQQQQPVLSHVPHQQGVQQGVQAQYSYSSSSYASQQVAAPPSAASASYGQPQQAYSQQAYSQQTYVQQQPTAASVQGGYASTATYGAPVAAAQPSAQQQQQVAWSQQASVQGAQQADHSQGTYGRTSTGVTSLPATGGGSVNSTSQYGGQYGAVYPSQSASQQLLGASGRVVTAADDYQAQTVASRGSAAYGGPQDSRATIASGASYVVGGAPSGSVSGVYGASDTSKYGEAPKYAESGKYGDLAKYGDNAKYGGTSSTADYAGKGSDYGVATSPSTFGQKPAADPYGANYGLKSSEYAVPDRGQYAQTQSAYGQADTRDDTARRYQDAHAAAAAAQQRQAQLLRQQQAIQAQLQTSMINRAGAGSPLEGATSRVESELVAQYGGGRSGAGGASAYAGSQQASVYGGIGGGRGLAGQIYGGQPAMGYGGVQLPPGRDYGAGRGAGGGFSAQRDGYARSDRPSIGSSRNDDRREQRPVFHVGDRHYDDSSRRRDPRERGRSNSSRVGVGSGRGGGLGGTGGAGGFEREERDRVRDRDRERREDDRKRDRSPGLRASHDRKMSPGGDREDRGRKESPRREPSYRHTSPLKEKRREYICKIEPYSLVEAERDYLSVCKRYSKLYVVPEFSKVWSHLHHASKFSHPHFEHEAVDIEDEGESSKKTPPIISDSAFSSASAVTLTPDEPALQTTIWNSKVMLMSGLTAEAFAEIVSEKSMEDKPTHLHNLLKFVALRKDRSAIMAAGGIWEQDLDGGNPATDDSALIRTAIRCTKESTQLDLSGCKSWIRVIEVHYNRVAEDGISSHKEITVMFLPNLSDSIPIMEVGQAQSREQQQAKLEHDIADKNEKVCEVNGVKDEKEVEASGEVDISKEANEEDKNSEKLEDKNDTVTTGASSKASKVDVEVEEVKPVPSIVLRTKCTKASKRKRSKFSDKPDVVEEKTEVELKIEEPAIKVEVKVEENGVEEKPFDQEDINKVVEGDMATAGDLEMKEVKIEKANGIEESEKSVKDADTEMSEAPATTEPAVKVEKVEERRVKKVLVVDQELLQAYRYFDKNRVGYLK</sequence>
<feature type="compositionally biased region" description="Basic and acidic residues" evidence="1">
    <location>
        <begin position="869"/>
        <end position="896"/>
    </location>
</feature>
<dbReference type="Pfam" id="PF14443">
    <property type="entry name" value="DBC1"/>
    <property type="match status" value="1"/>
</dbReference>
<feature type="compositionally biased region" description="Basic and acidic residues" evidence="1">
    <location>
        <begin position="536"/>
        <end position="598"/>
    </location>
</feature>
<feature type="compositionally biased region" description="Low complexity" evidence="1">
    <location>
        <begin position="9"/>
        <end position="18"/>
    </location>
</feature>
<dbReference type="PANTHER" id="PTHR14304:SF11">
    <property type="entry name" value="SAP DOMAIN-CONTAINING PROTEIN"/>
    <property type="match status" value="1"/>
</dbReference>
<accession>A0ABP0VDS5</accession>
<keyword evidence="4" id="KW-1185">Reference proteome</keyword>
<feature type="compositionally biased region" description="Polar residues" evidence="1">
    <location>
        <begin position="129"/>
        <end position="146"/>
    </location>
</feature>
<dbReference type="Proteomes" id="UP001497444">
    <property type="component" value="Unassembled WGS sequence"/>
</dbReference>
<feature type="region of interest" description="Disordered" evidence="1">
    <location>
        <begin position="996"/>
        <end position="1034"/>
    </location>
</feature>
<organism evidence="3 4">
    <name type="scientific">Sphagnum jensenii</name>
    <dbReference type="NCBI Taxonomy" id="128206"/>
    <lineage>
        <taxon>Eukaryota</taxon>
        <taxon>Viridiplantae</taxon>
        <taxon>Streptophyta</taxon>
        <taxon>Embryophyta</taxon>
        <taxon>Bryophyta</taxon>
        <taxon>Sphagnophytina</taxon>
        <taxon>Sphagnopsida</taxon>
        <taxon>Sphagnales</taxon>
        <taxon>Sphagnaceae</taxon>
        <taxon>Sphagnum</taxon>
    </lineage>
</organism>
<feature type="compositionally biased region" description="Gly residues" evidence="1">
    <location>
        <begin position="450"/>
        <end position="460"/>
    </location>
</feature>
<feature type="region of interest" description="Disordered" evidence="1">
    <location>
        <begin position="1"/>
        <end position="65"/>
    </location>
</feature>
<gene>
    <name evidence="3" type="ORF">CSSPJE1EN1_LOCUS27499</name>
</gene>
<comment type="caution">
    <text evidence="3">The sequence shown here is derived from an EMBL/GenBank/DDBJ whole genome shotgun (WGS) entry which is preliminary data.</text>
</comment>
<evidence type="ECO:0000313" key="3">
    <source>
        <dbReference type="EMBL" id="CAK9252121.1"/>
    </source>
</evidence>